<reference evidence="4" key="1">
    <citation type="submission" date="2017-02" db="UniProtKB">
        <authorList>
            <consortium name="WormBaseParasite"/>
        </authorList>
    </citation>
    <scope>IDENTIFICATION</scope>
</reference>
<proteinExistence type="predicted"/>
<evidence type="ECO:0000313" key="2">
    <source>
        <dbReference type="EMBL" id="VDN05910.1"/>
    </source>
</evidence>
<dbReference type="PANTHER" id="PTHR38636">
    <property type="entry name" value="PROTEIN CBG20488"/>
    <property type="match status" value="1"/>
</dbReference>
<keyword evidence="1" id="KW-0812">Transmembrane</keyword>
<dbReference type="WBParaSite" id="TCLT_0000836901-mRNA-1">
    <property type="protein sequence ID" value="TCLT_0000836901-mRNA-1"/>
    <property type="gene ID" value="TCLT_0000836901"/>
</dbReference>
<organism evidence="4">
    <name type="scientific">Thelazia callipaeda</name>
    <name type="common">Oriental eyeworm</name>
    <name type="synonym">Parasitic nematode</name>
    <dbReference type="NCBI Taxonomy" id="103827"/>
    <lineage>
        <taxon>Eukaryota</taxon>
        <taxon>Metazoa</taxon>
        <taxon>Ecdysozoa</taxon>
        <taxon>Nematoda</taxon>
        <taxon>Chromadorea</taxon>
        <taxon>Rhabditida</taxon>
        <taxon>Spirurina</taxon>
        <taxon>Spiruromorpha</taxon>
        <taxon>Thelazioidea</taxon>
        <taxon>Thelaziidae</taxon>
        <taxon>Thelazia</taxon>
    </lineage>
</organism>
<reference evidence="2 3" key="2">
    <citation type="submission" date="2018-11" db="EMBL/GenBank/DDBJ databases">
        <authorList>
            <consortium name="Pathogen Informatics"/>
        </authorList>
    </citation>
    <scope>NUCLEOTIDE SEQUENCE [LARGE SCALE GENOMIC DNA]</scope>
</reference>
<protein>
    <submittedName>
        <fullName evidence="4">Mitochondrial carrier protein</fullName>
    </submittedName>
</protein>
<dbReference type="AlphaFoldDB" id="A0A0N5D5S7"/>
<name>A0A0N5D5S7_THECL</name>
<gene>
    <name evidence="2" type="ORF">TCLT_LOCUS8358</name>
</gene>
<dbReference type="EMBL" id="UYYF01004620">
    <property type="protein sequence ID" value="VDN05910.1"/>
    <property type="molecule type" value="Genomic_DNA"/>
</dbReference>
<keyword evidence="1" id="KW-1133">Transmembrane helix</keyword>
<feature type="transmembrane region" description="Helical" evidence="1">
    <location>
        <begin position="34"/>
        <end position="58"/>
    </location>
</feature>
<dbReference type="OMA" id="RCSEQMM"/>
<dbReference type="Pfam" id="PF08560">
    <property type="entry name" value="DUF1757"/>
    <property type="match status" value="1"/>
</dbReference>
<feature type="transmembrane region" description="Helical" evidence="1">
    <location>
        <begin position="90"/>
        <end position="111"/>
    </location>
</feature>
<keyword evidence="1" id="KW-0472">Membrane</keyword>
<sequence>MFGLGPWLYNFSQIQRSEITLDNLTSVPSPYTELAIFGFFKAAEVLSFIGGCIVHPIYRLYLIKNITPETATNNTTKIIRETCRKLQGRFLLASFLIGPLGSLAYVNYYSINVREAKEVCYQIRCNEKMMVWDRTAVSLGLLGWYWKRFKGAVDGVNIASAYAAYYFTVCA</sequence>
<dbReference type="PANTHER" id="PTHR38636:SF2">
    <property type="entry name" value="TRANSCELLULAR CHAPERONE SIGNALING (X)CROSS TISSUE"/>
    <property type="match status" value="1"/>
</dbReference>
<evidence type="ECO:0000313" key="4">
    <source>
        <dbReference type="WBParaSite" id="TCLT_0000836901-mRNA-1"/>
    </source>
</evidence>
<dbReference type="Proteomes" id="UP000276776">
    <property type="component" value="Unassembled WGS sequence"/>
</dbReference>
<dbReference type="InterPro" id="IPR013869">
    <property type="entry name" value="DUF1757"/>
</dbReference>
<accession>A0A0N5D5S7</accession>
<evidence type="ECO:0000313" key="3">
    <source>
        <dbReference type="Proteomes" id="UP000276776"/>
    </source>
</evidence>
<dbReference type="STRING" id="103827.A0A0N5D5S7"/>
<keyword evidence="3" id="KW-1185">Reference proteome</keyword>
<evidence type="ECO:0000256" key="1">
    <source>
        <dbReference type="SAM" id="Phobius"/>
    </source>
</evidence>
<dbReference type="OrthoDB" id="5793798at2759"/>